<dbReference type="Proteomes" id="UP000198539">
    <property type="component" value="Unassembled WGS sequence"/>
</dbReference>
<protein>
    <recommendedName>
        <fullName evidence="3">Esterase PHB depolymerase</fullName>
    </recommendedName>
</protein>
<dbReference type="InterPro" id="IPR029058">
    <property type="entry name" value="AB_hydrolase_fold"/>
</dbReference>
<evidence type="ECO:0000313" key="2">
    <source>
        <dbReference type="Proteomes" id="UP000198539"/>
    </source>
</evidence>
<sequence length="294" mass="31076">MTLPPKPTQADTLPDMAAGLRPDERVGPLAGLPTCALDGTDWRYVLCPADSPDAPMLIAAHGSDRDIAGLVTGLGMDGAVSLLAPYFPASIAGQDTQDDYKFLVGGLSYLHLMDRIIASALERLPRSPRRIWLFGFSGGAQFAQRYALFRASRLDGLLLAAPGGVTLLRDDVAWWPGLAGAEAAIGERPDLAGLARLRTALLVGSEDHAAGLVARDPGTRFGAADSALAGRTRIERTYALRDSLHAHGAPVTLREIPGAGHQLAPCTTAASQVMRSWLINDNASIPSPTNRRST</sequence>
<dbReference type="EMBL" id="FNOM01000005">
    <property type="protein sequence ID" value="SDX12528.1"/>
    <property type="molecule type" value="Genomic_DNA"/>
</dbReference>
<accession>A0A1H2Z6A8</accession>
<keyword evidence="2" id="KW-1185">Reference proteome</keyword>
<dbReference type="SUPFAM" id="SSF53474">
    <property type="entry name" value="alpha/beta-Hydrolases"/>
    <property type="match status" value="1"/>
</dbReference>
<gene>
    <name evidence="1" type="ORF">SAMN04488238_105250</name>
</gene>
<dbReference type="STRING" id="564137.SAMN04488238_105250"/>
<evidence type="ECO:0008006" key="3">
    <source>
        <dbReference type="Google" id="ProtNLM"/>
    </source>
</evidence>
<dbReference type="RefSeq" id="WP_223814430.1">
    <property type="nucleotide sequence ID" value="NZ_CP061502.1"/>
</dbReference>
<dbReference type="Gene3D" id="3.40.50.1820">
    <property type="entry name" value="alpha/beta hydrolase"/>
    <property type="match status" value="1"/>
</dbReference>
<name>A0A1H2Z6A8_9RHOB</name>
<evidence type="ECO:0000313" key="1">
    <source>
        <dbReference type="EMBL" id="SDX12528.1"/>
    </source>
</evidence>
<reference evidence="1 2" key="1">
    <citation type="submission" date="2016-10" db="EMBL/GenBank/DDBJ databases">
        <authorList>
            <person name="de Groot N.N."/>
        </authorList>
    </citation>
    <scope>NUCLEOTIDE SEQUENCE [LARGE SCALE GENOMIC DNA]</scope>
    <source>
        <strain evidence="1 2">CGMCC 1.8894</strain>
    </source>
</reference>
<dbReference type="AlphaFoldDB" id="A0A1H2Z6A8"/>
<proteinExistence type="predicted"/>
<organism evidence="1 2">
    <name type="scientific">Roseicitreum antarcticum</name>
    <dbReference type="NCBI Taxonomy" id="564137"/>
    <lineage>
        <taxon>Bacteria</taxon>
        <taxon>Pseudomonadati</taxon>
        <taxon>Pseudomonadota</taxon>
        <taxon>Alphaproteobacteria</taxon>
        <taxon>Rhodobacterales</taxon>
        <taxon>Paracoccaceae</taxon>
        <taxon>Roseicitreum</taxon>
    </lineage>
</organism>